<gene>
    <name evidence="1" type="ORF">CWE13_03005</name>
</gene>
<dbReference type="EMBL" id="PIPP01000001">
    <property type="protein sequence ID" value="RUO38629.1"/>
    <property type="molecule type" value="Genomic_DNA"/>
</dbReference>
<protein>
    <recommendedName>
        <fullName evidence="3">DUF5640 domain-containing protein</fullName>
    </recommendedName>
</protein>
<evidence type="ECO:0000313" key="2">
    <source>
        <dbReference type="Proteomes" id="UP000286934"/>
    </source>
</evidence>
<reference evidence="2" key="1">
    <citation type="journal article" date="2018" name="Front. Microbiol.">
        <title>Genome-Based Analysis Reveals the Taxonomy and Diversity of the Family Idiomarinaceae.</title>
        <authorList>
            <person name="Liu Y."/>
            <person name="Lai Q."/>
            <person name="Shao Z."/>
        </authorList>
    </citation>
    <scope>NUCLEOTIDE SEQUENCE [LARGE SCALE GENOMIC DNA]</scope>
    <source>
        <strain evidence="2">AIS</strain>
    </source>
</reference>
<sequence>MKRIFLTLAILFSTVYLTGCSKGPGELEGTWRLQGGMPMNVTYRQNEEEAMGIISKVSYKHDGNDILVIYKSGMAEGHTIRFTRVDGDTYRSELGTLKRVR</sequence>
<proteinExistence type="predicted"/>
<organism evidence="1 2">
    <name type="scientific">Aliidiomarina shirensis</name>
    <dbReference type="NCBI Taxonomy" id="1048642"/>
    <lineage>
        <taxon>Bacteria</taxon>
        <taxon>Pseudomonadati</taxon>
        <taxon>Pseudomonadota</taxon>
        <taxon>Gammaproteobacteria</taxon>
        <taxon>Alteromonadales</taxon>
        <taxon>Idiomarinaceae</taxon>
        <taxon>Aliidiomarina</taxon>
    </lineage>
</organism>
<accession>A0A432WXZ1</accession>
<keyword evidence="2" id="KW-1185">Reference proteome</keyword>
<evidence type="ECO:0008006" key="3">
    <source>
        <dbReference type="Google" id="ProtNLM"/>
    </source>
</evidence>
<name>A0A432WXZ1_9GAMM</name>
<dbReference type="AlphaFoldDB" id="A0A432WXZ1"/>
<evidence type="ECO:0000313" key="1">
    <source>
        <dbReference type="EMBL" id="RUO38629.1"/>
    </source>
</evidence>
<comment type="caution">
    <text evidence="1">The sequence shown here is derived from an EMBL/GenBank/DDBJ whole genome shotgun (WGS) entry which is preliminary data.</text>
</comment>
<dbReference type="Proteomes" id="UP000286934">
    <property type="component" value="Unassembled WGS sequence"/>
</dbReference>